<dbReference type="Pfam" id="PF01523">
    <property type="entry name" value="PmbA_TldD_1st"/>
    <property type="match status" value="1"/>
</dbReference>
<accession>A0ABS5PPZ8</accession>
<name>A0ABS5PPZ8_9FIRM</name>
<proteinExistence type="inferred from homology"/>
<comment type="caution">
    <text evidence="5">The sequence shown here is derived from an EMBL/GenBank/DDBJ whole genome shotgun (WGS) entry which is preliminary data.</text>
</comment>
<sequence>MMFNHEKITDIFNAGERHGVTDQEVYYQTARNVSISVFNGEIEKYSLSEEGGLSYRAIIDGKMGYTYTENASDIEADAMVLEAIGNAEIIEADDEVFIFKGSEHYETIDTYNPEAEKRDVRDKIQFMLDLEKAILAYDPRVKRLSSNNLSDVIASRAIVNSKGLDINEKSNYCLAYAMVVVEADGDTRTGMGYDIADDFEKLSAEKIIKMAVEEALTMLGAKPIKSMQCPVVVKNDVFAQFFSAFTDLFSADRVQKNLSKLKGKLETKIASETVTVYDDPHLPKGLGSTAFDAEGVATYKKALIEQGTLRTFLHNLKSANKDDVVTTGNAAKGSYKGTIGIAPFNVYIEPGSQSFNELLQPIEKGIYIVSLQGLHAGINTISGDFSLQCYGYVIETGRIGKPTSQITVSGNFFELLNGMDAVGDDLAFTILGSGYTGSPSVRISGLTISGI</sequence>
<dbReference type="RefSeq" id="WP_213237105.1">
    <property type="nucleotide sequence ID" value="NZ_JAHBCL010000018.1"/>
</dbReference>
<dbReference type="Pfam" id="PF19290">
    <property type="entry name" value="PmbA_TldD_2nd"/>
    <property type="match status" value="1"/>
</dbReference>
<evidence type="ECO:0000313" key="5">
    <source>
        <dbReference type="EMBL" id="MBS7527244.1"/>
    </source>
</evidence>
<gene>
    <name evidence="5" type="ORF">KHM83_11180</name>
</gene>
<dbReference type="PANTHER" id="PTHR43421:SF1">
    <property type="entry name" value="METALLOPROTEASE PMBA"/>
    <property type="match status" value="1"/>
</dbReference>
<evidence type="ECO:0000259" key="2">
    <source>
        <dbReference type="Pfam" id="PF01523"/>
    </source>
</evidence>
<evidence type="ECO:0000259" key="4">
    <source>
        <dbReference type="Pfam" id="PF19290"/>
    </source>
</evidence>
<reference evidence="5 6" key="1">
    <citation type="submission" date="2021-05" db="EMBL/GenBank/DDBJ databases">
        <title>Fusibacter ferrireducens sp. nov., an anaerobic, sulfur- and Fe-reducing bacterium isolated from the mangrove sediment.</title>
        <authorList>
            <person name="Qiu D."/>
        </authorList>
    </citation>
    <scope>NUCLEOTIDE SEQUENCE [LARGE SCALE GENOMIC DNA]</scope>
    <source>
        <strain evidence="5 6">DSM 12116</strain>
    </source>
</reference>
<dbReference type="InterPro" id="IPR036059">
    <property type="entry name" value="TldD/PmbA_sf"/>
</dbReference>
<dbReference type="Pfam" id="PF19289">
    <property type="entry name" value="PmbA_TldD_3rd"/>
    <property type="match status" value="1"/>
</dbReference>
<dbReference type="InterPro" id="IPR045569">
    <property type="entry name" value="Metalloprtase-TldD/E_C"/>
</dbReference>
<dbReference type="PANTHER" id="PTHR43421">
    <property type="entry name" value="METALLOPROTEASE PMBA"/>
    <property type="match status" value="1"/>
</dbReference>
<feature type="domain" description="Metalloprotease TldD/E central" evidence="4">
    <location>
        <begin position="116"/>
        <end position="219"/>
    </location>
</feature>
<dbReference type="InterPro" id="IPR035068">
    <property type="entry name" value="TldD/PmbA_N"/>
</dbReference>
<feature type="domain" description="Metalloprotease TldD/E C-terminal" evidence="3">
    <location>
        <begin position="227"/>
        <end position="450"/>
    </location>
</feature>
<dbReference type="InterPro" id="IPR045570">
    <property type="entry name" value="Metalloprtase-TldD/E_cen_dom"/>
</dbReference>
<evidence type="ECO:0000313" key="6">
    <source>
        <dbReference type="Proteomes" id="UP000746471"/>
    </source>
</evidence>
<keyword evidence="6" id="KW-1185">Reference proteome</keyword>
<dbReference type="InterPro" id="IPR002510">
    <property type="entry name" value="Metalloprtase-TldD/E_N"/>
</dbReference>
<dbReference type="EMBL" id="JAHBCL010000018">
    <property type="protein sequence ID" value="MBS7527244.1"/>
    <property type="molecule type" value="Genomic_DNA"/>
</dbReference>
<dbReference type="Proteomes" id="UP000746471">
    <property type="component" value="Unassembled WGS sequence"/>
</dbReference>
<organism evidence="5 6">
    <name type="scientific">Fusibacter paucivorans</name>
    <dbReference type="NCBI Taxonomy" id="76009"/>
    <lineage>
        <taxon>Bacteria</taxon>
        <taxon>Bacillati</taxon>
        <taxon>Bacillota</taxon>
        <taxon>Clostridia</taxon>
        <taxon>Eubacteriales</taxon>
        <taxon>Eubacteriales Family XII. Incertae Sedis</taxon>
        <taxon>Fusibacter</taxon>
    </lineage>
</organism>
<comment type="similarity">
    <text evidence="1">Belongs to the peptidase U62 family.</text>
</comment>
<protein>
    <submittedName>
        <fullName evidence="5">TldD/PmbA family protein</fullName>
    </submittedName>
</protein>
<dbReference type="Gene3D" id="3.30.2290.10">
    <property type="entry name" value="PmbA/TldD superfamily"/>
    <property type="match status" value="1"/>
</dbReference>
<dbReference type="SUPFAM" id="SSF111283">
    <property type="entry name" value="Putative modulator of DNA gyrase, PmbA/TldD"/>
    <property type="match status" value="1"/>
</dbReference>
<dbReference type="InterPro" id="IPR047657">
    <property type="entry name" value="PmbA"/>
</dbReference>
<evidence type="ECO:0000256" key="1">
    <source>
        <dbReference type="ARBA" id="ARBA00005836"/>
    </source>
</evidence>
<feature type="domain" description="Metalloprotease TldD/E N-terminal" evidence="2">
    <location>
        <begin position="24"/>
        <end position="87"/>
    </location>
</feature>
<evidence type="ECO:0000259" key="3">
    <source>
        <dbReference type="Pfam" id="PF19289"/>
    </source>
</evidence>